<sequence>MMHKRHERIPADRIKNLRPFGRGCELRIIVGKKPMPELIADVRSAAADPTVKAILLDMDVSKP</sequence>
<reference evidence="1" key="1">
    <citation type="journal article" date="2015" name="Nature">
        <title>Complex archaea that bridge the gap between prokaryotes and eukaryotes.</title>
        <authorList>
            <person name="Spang A."/>
            <person name="Saw J.H."/>
            <person name="Jorgensen S.L."/>
            <person name="Zaremba-Niedzwiedzka K."/>
            <person name="Martijn J."/>
            <person name="Lind A.E."/>
            <person name="van Eijk R."/>
            <person name="Schleper C."/>
            <person name="Guy L."/>
            <person name="Ettema T.J."/>
        </authorList>
    </citation>
    <scope>NUCLEOTIDE SEQUENCE</scope>
</reference>
<dbReference type="AlphaFoldDB" id="A0A0F9TD38"/>
<protein>
    <submittedName>
        <fullName evidence="1">Uncharacterized protein</fullName>
    </submittedName>
</protein>
<evidence type="ECO:0000313" key="1">
    <source>
        <dbReference type="EMBL" id="KKN46886.1"/>
    </source>
</evidence>
<organism evidence="1">
    <name type="scientific">marine sediment metagenome</name>
    <dbReference type="NCBI Taxonomy" id="412755"/>
    <lineage>
        <taxon>unclassified sequences</taxon>
        <taxon>metagenomes</taxon>
        <taxon>ecological metagenomes</taxon>
    </lineage>
</organism>
<comment type="caution">
    <text evidence="1">The sequence shown here is derived from an EMBL/GenBank/DDBJ whole genome shotgun (WGS) entry which is preliminary data.</text>
</comment>
<proteinExistence type="predicted"/>
<name>A0A0F9TD38_9ZZZZ</name>
<dbReference type="EMBL" id="LAZR01001307">
    <property type="protein sequence ID" value="KKN46886.1"/>
    <property type="molecule type" value="Genomic_DNA"/>
</dbReference>
<accession>A0A0F9TD38</accession>
<gene>
    <name evidence="1" type="ORF">LCGC14_0668530</name>
</gene>